<evidence type="ECO:0000256" key="10">
    <source>
        <dbReference type="ARBA" id="ARBA00022989"/>
    </source>
</evidence>
<dbReference type="Pfam" id="PF12661">
    <property type="entry name" value="hEGF"/>
    <property type="match status" value="1"/>
</dbReference>
<feature type="disulfide bond" evidence="14">
    <location>
        <begin position="570"/>
        <end position="579"/>
    </location>
</feature>
<dbReference type="SMART" id="SM00051">
    <property type="entry name" value="DSL"/>
    <property type="match status" value="1"/>
</dbReference>
<evidence type="ECO:0000256" key="4">
    <source>
        <dbReference type="ARBA" id="ARBA00022692"/>
    </source>
</evidence>
<evidence type="ECO:0000256" key="18">
    <source>
        <dbReference type="SAM" id="Phobius"/>
    </source>
</evidence>
<keyword evidence="8" id="KW-0832">Ubl conjugation</keyword>
<feature type="disulfide bond" evidence="14">
    <location>
        <begin position="124"/>
        <end position="133"/>
    </location>
</feature>
<feature type="disulfide bond" evidence="15">
    <location>
        <begin position="91"/>
        <end position="100"/>
    </location>
</feature>
<feature type="domain" description="EGF-like" evidence="19">
    <location>
        <begin position="360"/>
        <end position="396"/>
    </location>
</feature>
<feature type="domain" description="DSL" evidence="20">
    <location>
        <begin position="55"/>
        <end position="100"/>
    </location>
</feature>
<dbReference type="Pfam" id="PF21700">
    <property type="entry name" value="EGF_DL_JAG"/>
    <property type="match status" value="2"/>
</dbReference>
<keyword evidence="9" id="KW-0914">Notch signaling pathway</keyword>
<dbReference type="SUPFAM" id="SSF57196">
    <property type="entry name" value="EGF/Laminin"/>
    <property type="match status" value="7"/>
</dbReference>
<feature type="disulfide bond" evidence="14">
    <location>
        <begin position="424"/>
        <end position="433"/>
    </location>
</feature>
<dbReference type="GO" id="GO:0030097">
    <property type="term" value="P:hemopoiesis"/>
    <property type="evidence" value="ECO:0007669"/>
    <property type="project" value="UniProtKB-ARBA"/>
</dbReference>
<feature type="domain" description="EGF-like" evidence="19">
    <location>
        <begin position="506"/>
        <end position="542"/>
    </location>
</feature>
<dbReference type="GO" id="GO:0007219">
    <property type="term" value="P:Notch signaling pathway"/>
    <property type="evidence" value="ECO:0007669"/>
    <property type="project" value="UniProtKB-KW"/>
</dbReference>
<organism evidence="21 22">
    <name type="scientific">Pomacea canaliculata</name>
    <name type="common">Golden apple snail</name>
    <dbReference type="NCBI Taxonomy" id="400727"/>
    <lineage>
        <taxon>Eukaryota</taxon>
        <taxon>Metazoa</taxon>
        <taxon>Spiralia</taxon>
        <taxon>Lophotrochozoa</taxon>
        <taxon>Mollusca</taxon>
        <taxon>Gastropoda</taxon>
        <taxon>Caenogastropoda</taxon>
        <taxon>Architaenioglossa</taxon>
        <taxon>Ampullarioidea</taxon>
        <taxon>Ampullariidae</taxon>
        <taxon>Pomacea</taxon>
    </lineage>
</organism>
<dbReference type="InterPro" id="IPR001007">
    <property type="entry name" value="VWF_dom"/>
</dbReference>
<dbReference type="SMART" id="SM00181">
    <property type="entry name" value="EGF"/>
    <property type="match status" value="17"/>
</dbReference>
<dbReference type="OrthoDB" id="283575at2759"/>
<dbReference type="Pfam" id="PF07645">
    <property type="entry name" value="EGF_CA"/>
    <property type="match status" value="1"/>
</dbReference>
<keyword evidence="7" id="KW-0221">Differentiation</keyword>
<feature type="domain" description="EGF-like" evidence="19">
    <location>
        <begin position="621"/>
        <end position="657"/>
    </location>
</feature>
<name>A0A2T7NX48_POMCA</name>
<dbReference type="Gene3D" id="2.10.25.140">
    <property type="match status" value="1"/>
</dbReference>
<feature type="disulfide bond" evidence="14">
    <location>
        <begin position="494"/>
        <end position="503"/>
    </location>
</feature>
<dbReference type="Pfam" id="PF23575">
    <property type="entry name" value="JAG1"/>
    <property type="match status" value="1"/>
</dbReference>
<feature type="domain" description="EGF-like" evidence="19">
    <location>
        <begin position="464"/>
        <end position="504"/>
    </location>
</feature>
<dbReference type="GO" id="GO:0030855">
    <property type="term" value="P:epithelial cell differentiation"/>
    <property type="evidence" value="ECO:0007669"/>
    <property type="project" value="UniProtKB-ARBA"/>
</dbReference>
<evidence type="ECO:0000256" key="1">
    <source>
        <dbReference type="ARBA" id="ARBA00004479"/>
    </source>
</evidence>
<dbReference type="FunFam" id="2.10.25.10:FF:000434">
    <property type="entry name" value="Predicted protein"/>
    <property type="match status" value="1"/>
</dbReference>
<dbReference type="GO" id="GO:0048732">
    <property type="term" value="P:gland development"/>
    <property type="evidence" value="ECO:0007669"/>
    <property type="project" value="UniProtKB-ARBA"/>
</dbReference>
<keyword evidence="5 16" id="KW-0732">Signal</keyword>
<dbReference type="InterPro" id="IPR051022">
    <property type="entry name" value="Notch_Cell-Fate_Det"/>
</dbReference>
<protein>
    <recommendedName>
        <fullName evidence="16">Delta-like protein</fullName>
    </recommendedName>
</protein>
<feature type="disulfide bond" evidence="14">
    <location>
        <begin position="647"/>
        <end position="656"/>
    </location>
</feature>
<feature type="domain" description="EGF-like" evidence="19">
    <location>
        <begin position="659"/>
        <end position="695"/>
    </location>
</feature>
<feature type="disulfide bond" evidence="14">
    <location>
        <begin position="272"/>
        <end position="281"/>
    </location>
</feature>
<feature type="disulfide bond" evidence="14">
    <location>
        <begin position="532"/>
        <end position="541"/>
    </location>
</feature>
<keyword evidence="6 16" id="KW-0677">Repeat</keyword>
<dbReference type="InterPro" id="IPR000742">
    <property type="entry name" value="EGF"/>
</dbReference>
<evidence type="ECO:0000259" key="20">
    <source>
        <dbReference type="PROSITE" id="PS51051"/>
    </source>
</evidence>
<feature type="compositionally biased region" description="Basic and acidic residues" evidence="17">
    <location>
        <begin position="1046"/>
        <end position="1059"/>
    </location>
</feature>
<feature type="transmembrane region" description="Helical" evidence="18">
    <location>
        <begin position="968"/>
        <end position="991"/>
    </location>
</feature>
<dbReference type="Proteomes" id="UP000245119">
    <property type="component" value="Linkage Group LG8"/>
</dbReference>
<reference evidence="21 22" key="1">
    <citation type="submission" date="2018-04" db="EMBL/GenBank/DDBJ databases">
        <title>The genome of golden apple snail Pomacea canaliculata provides insight into stress tolerance and invasive adaptation.</title>
        <authorList>
            <person name="Liu C."/>
            <person name="Liu B."/>
            <person name="Ren Y."/>
            <person name="Zhang Y."/>
            <person name="Wang H."/>
            <person name="Li S."/>
            <person name="Jiang F."/>
            <person name="Yin L."/>
            <person name="Zhang G."/>
            <person name="Qian W."/>
            <person name="Fan W."/>
        </authorList>
    </citation>
    <scope>NUCLEOTIDE SEQUENCE [LARGE SCALE GENOMIC DNA]</scope>
    <source>
        <strain evidence="21">SZHN2017</strain>
        <tissue evidence="21">Muscle</tissue>
    </source>
</reference>
<evidence type="ECO:0000256" key="11">
    <source>
        <dbReference type="ARBA" id="ARBA00023136"/>
    </source>
</evidence>
<dbReference type="FunFam" id="2.10.25.140:FF:000001">
    <property type="entry name" value="Delta-like protein"/>
    <property type="match status" value="1"/>
</dbReference>
<accession>A0A2T7NX48</accession>
<evidence type="ECO:0000256" key="15">
    <source>
        <dbReference type="PROSITE-ProRule" id="PRU00377"/>
    </source>
</evidence>
<dbReference type="FunFam" id="2.10.25.10:FF:000321">
    <property type="entry name" value="Protein delta homolog 1"/>
    <property type="match status" value="2"/>
</dbReference>
<feature type="domain" description="EGF-like" evidence="19">
    <location>
        <begin position="168"/>
        <end position="206"/>
    </location>
</feature>
<feature type="region of interest" description="Disordered" evidence="17">
    <location>
        <begin position="1017"/>
        <end position="1083"/>
    </location>
</feature>
<dbReference type="PRINTS" id="PR00010">
    <property type="entry name" value="EGFBLOOD"/>
</dbReference>
<dbReference type="InterPro" id="IPR000152">
    <property type="entry name" value="EGF-type_Asp/Asn_hydroxyl_site"/>
</dbReference>
<dbReference type="SUPFAM" id="SSF57184">
    <property type="entry name" value="Growth factor receptor domain"/>
    <property type="match status" value="2"/>
</dbReference>
<dbReference type="GO" id="GO:0005509">
    <property type="term" value="F:calcium ion binding"/>
    <property type="evidence" value="ECO:0007669"/>
    <property type="project" value="InterPro"/>
</dbReference>
<dbReference type="FunFam" id="2.10.25.10:FF:000123">
    <property type="entry name" value="Crumbs homolog 1 (Drosophila)"/>
    <property type="match status" value="1"/>
</dbReference>
<evidence type="ECO:0000313" key="21">
    <source>
        <dbReference type="EMBL" id="PVD25751.1"/>
    </source>
</evidence>
<dbReference type="PROSITE" id="PS00022">
    <property type="entry name" value="EGF_1"/>
    <property type="match status" value="15"/>
</dbReference>
<keyword evidence="22" id="KW-1185">Reference proteome</keyword>
<dbReference type="InterPro" id="IPR026219">
    <property type="entry name" value="Jagged/Serrate"/>
</dbReference>
<feature type="disulfide bond" evidence="14">
    <location>
        <begin position="234"/>
        <end position="243"/>
    </location>
</feature>
<dbReference type="Pfam" id="PF25024">
    <property type="entry name" value="EGF_TEN"/>
    <property type="match status" value="1"/>
</dbReference>
<feature type="domain" description="EGF-like" evidence="19">
    <location>
        <begin position="284"/>
        <end position="320"/>
    </location>
</feature>
<dbReference type="PROSITE" id="PS01187">
    <property type="entry name" value="EGF_CA"/>
    <property type="match status" value="3"/>
</dbReference>
<dbReference type="GO" id="GO:0035239">
    <property type="term" value="P:tube morphogenesis"/>
    <property type="evidence" value="ECO:0007669"/>
    <property type="project" value="UniProtKB-ARBA"/>
</dbReference>
<dbReference type="GO" id="GO:0048863">
    <property type="term" value="P:stem cell differentiation"/>
    <property type="evidence" value="ECO:0007669"/>
    <property type="project" value="UniProtKB-ARBA"/>
</dbReference>
<dbReference type="PRINTS" id="PR02059">
    <property type="entry name" value="JAGGEDFAMILY"/>
</dbReference>
<keyword evidence="12 14" id="KW-1015">Disulfide bond</keyword>
<feature type="domain" description="EGF-like" evidence="19">
    <location>
        <begin position="582"/>
        <end position="618"/>
    </location>
</feature>
<feature type="domain" description="EGF-like" evidence="19">
    <location>
        <begin position="398"/>
        <end position="434"/>
    </location>
</feature>
<feature type="disulfide bond" evidence="14">
    <location>
        <begin position="310"/>
        <end position="319"/>
    </location>
</feature>
<dbReference type="PANTHER" id="PTHR24049">
    <property type="entry name" value="CRUMBS FAMILY MEMBER"/>
    <property type="match status" value="1"/>
</dbReference>
<comment type="caution">
    <text evidence="21">The sequence shown here is derived from an EMBL/GenBank/DDBJ whole genome shotgun (WGS) entry which is preliminary data.</text>
</comment>
<dbReference type="InterPro" id="IPR001774">
    <property type="entry name" value="DSL"/>
</dbReference>
<evidence type="ECO:0000256" key="6">
    <source>
        <dbReference type="ARBA" id="ARBA00022737"/>
    </source>
</evidence>
<feature type="domain" description="EGF-like" evidence="19">
    <location>
        <begin position="544"/>
        <end position="580"/>
    </location>
</feature>
<feature type="domain" description="EGF-like" evidence="19">
    <location>
        <begin position="697"/>
        <end position="733"/>
    </location>
</feature>
<dbReference type="Pfam" id="PF01414">
    <property type="entry name" value="DSL"/>
    <property type="match status" value="1"/>
</dbReference>
<dbReference type="GO" id="GO:0048646">
    <property type="term" value="P:anatomical structure formation involved in morphogenesis"/>
    <property type="evidence" value="ECO:0007669"/>
    <property type="project" value="UniProtKB-ARBA"/>
</dbReference>
<evidence type="ECO:0000256" key="3">
    <source>
        <dbReference type="ARBA" id="ARBA00022536"/>
    </source>
</evidence>
<dbReference type="PROSITE" id="PS50026">
    <property type="entry name" value="EGF_3"/>
    <property type="match status" value="15"/>
</dbReference>
<dbReference type="GO" id="GO:0019904">
    <property type="term" value="F:protein domain specific binding"/>
    <property type="evidence" value="ECO:0007669"/>
    <property type="project" value="UniProtKB-ARBA"/>
</dbReference>
<dbReference type="STRING" id="400727.A0A2T7NX48"/>
<feature type="disulfide bond" evidence="14">
    <location>
        <begin position="386"/>
        <end position="395"/>
    </location>
</feature>
<dbReference type="SMART" id="SM00179">
    <property type="entry name" value="EGF_CA"/>
    <property type="match status" value="14"/>
</dbReference>
<keyword evidence="3 14" id="KW-0245">EGF-like domain</keyword>
<dbReference type="AlphaFoldDB" id="A0A2T7NX48"/>
<dbReference type="FunFam" id="2.10.25.10:FF:000061">
    <property type="entry name" value="Delta-like protein"/>
    <property type="match status" value="1"/>
</dbReference>
<keyword evidence="10 16" id="KW-1133">Transmembrane helix</keyword>
<dbReference type="InterPro" id="IPR056986">
    <property type="entry name" value="JAG1_1/2_dom"/>
</dbReference>
<evidence type="ECO:0000259" key="19">
    <source>
        <dbReference type="PROSITE" id="PS50026"/>
    </source>
</evidence>
<evidence type="ECO:0000256" key="16">
    <source>
        <dbReference type="RuleBase" id="RU280815"/>
    </source>
</evidence>
<dbReference type="SMART" id="SM00215">
    <property type="entry name" value="VWC_out"/>
    <property type="match status" value="1"/>
</dbReference>
<dbReference type="FunFam" id="2.10.25.10:FF:000146">
    <property type="entry name" value="Putative neurogenic locus notch"/>
    <property type="match status" value="1"/>
</dbReference>
<dbReference type="FunFam" id="2.10.25.10:FF:000117">
    <property type="entry name" value="Delta-like protein"/>
    <property type="match status" value="1"/>
</dbReference>
<feature type="disulfide bond" evidence="14">
    <location>
        <begin position="723"/>
        <end position="732"/>
    </location>
</feature>
<dbReference type="PROSITE" id="PS01186">
    <property type="entry name" value="EGF_2"/>
    <property type="match status" value="13"/>
</dbReference>
<dbReference type="FunFam" id="2.10.25.10:FF:000122">
    <property type="entry name" value="Protein crumbs homolog 2"/>
    <property type="match status" value="1"/>
</dbReference>
<dbReference type="GO" id="GO:0030182">
    <property type="term" value="P:neuron differentiation"/>
    <property type="evidence" value="ECO:0007669"/>
    <property type="project" value="UniProtKB-ARBA"/>
</dbReference>
<evidence type="ECO:0000313" key="22">
    <source>
        <dbReference type="Proteomes" id="UP000245119"/>
    </source>
</evidence>
<evidence type="ECO:0000256" key="7">
    <source>
        <dbReference type="ARBA" id="ARBA00022782"/>
    </source>
</evidence>
<dbReference type="FunFam" id="2.10.25.10:FF:000012">
    <property type="entry name" value="Delta-like protein"/>
    <property type="match status" value="1"/>
</dbReference>
<gene>
    <name evidence="21" type="ORF">C0Q70_13411</name>
</gene>
<dbReference type="FunFam" id="2.10.25.10:FF:000018">
    <property type="entry name" value="Delta-like 1"/>
    <property type="match status" value="1"/>
</dbReference>
<feature type="disulfide bond" evidence="14">
    <location>
        <begin position="685"/>
        <end position="694"/>
    </location>
</feature>
<evidence type="ECO:0000256" key="14">
    <source>
        <dbReference type="PROSITE-ProRule" id="PRU00076"/>
    </source>
</evidence>
<proteinExistence type="predicted"/>
<dbReference type="GO" id="GO:0016020">
    <property type="term" value="C:membrane"/>
    <property type="evidence" value="ECO:0007669"/>
    <property type="project" value="UniProtKB-SubCell"/>
</dbReference>
<dbReference type="FunFam" id="2.10.25.10:FF:000431">
    <property type="entry name" value="Delta-like protein"/>
    <property type="match status" value="1"/>
</dbReference>
<evidence type="ECO:0000256" key="17">
    <source>
        <dbReference type="SAM" id="MobiDB-lite"/>
    </source>
</evidence>
<dbReference type="SMART" id="SM00214">
    <property type="entry name" value="VWC"/>
    <property type="match status" value="1"/>
</dbReference>
<dbReference type="GO" id="GO:0005112">
    <property type="term" value="F:Notch binding"/>
    <property type="evidence" value="ECO:0007669"/>
    <property type="project" value="InterPro"/>
</dbReference>
<dbReference type="FunFam" id="2.10.25.10:FF:000294">
    <property type="entry name" value="Delta-like protein"/>
    <property type="match status" value="1"/>
</dbReference>
<dbReference type="GO" id="GO:0009952">
    <property type="term" value="P:anterior/posterior pattern specification"/>
    <property type="evidence" value="ECO:0007669"/>
    <property type="project" value="UniProtKB-ARBA"/>
</dbReference>
<keyword evidence="13" id="KW-0325">Glycoprotein</keyword>
<evidence type="ECO:0000256" key="2">
    <source>
        <dbReference type="ARBA" id="ARBA00022473"/>
    </source>
</evidence>
<evidence type="ECO:0000256" key="9">
    <source>
        <dbReference type="ARBA" id="ARBA00022976"/>
    </source>
</evidence>
<dbReference type="InterPro" id="IPR001881">
    <property type="entry name" value="EGF-like_Ca-bd_dom"/>
</dbReference>
<dbReference type="InterPro" id="IPR018097">
    <property type="entry name" value="EGF_Ca-bd_CS"/>
</dbReference>
<feature type="domain" description="EGF-like" evidence="19">
    <location>
        <begin position="101"/>
        <end position="134"/>
    </location>
</feature>
<comment type="caution">
    <text evidence="14">Lacks conserved residue(s) required for the propagation of feature annotation.</text>
</comment>
<dbReference type="FunFam" id="2.10.25.10:FF:000472">
    <property type="entry name" value="Uncharacterized protein, isoform A"/>
    <property type="match status" value="1"/>
</dbReference>
<sequence length="1111" mass="120963">MAIENATITKRPCLFPDEGNLIDRTAHSGIILPGQDWHTITHTGATASITFRIRVVCDRHYYNTTCTKLCRPGNDDVLGHFTCDAHGDKVCLDGWMGKECETAICRQGCHAVHGSCQRPGECRCVYGWQGELCDQCIPYPGCQHGSCNGSPWQCVCDLNWGDILCDKDLNYCGRHFPCKNDGICRNTKPDEYECTCPKGFTGKNCEIAEHACSKNPCAHGGTCVDIINGFACNCPTGWTGETCLINIDECQSNPCLHGGTCEDRENGYECVCPPGWQGPHCQLDADECSGSPCANAYACRNLIGDYFCECQPGWTGKKCDINIDNCRGVICQNGAVCVDLVNDFNCACLPGFTGALCEVEINECASNPCQHGATCHDTQAAFQCQCAPGYTGLLCQIDVDPCSPNPCKQGASCFNVQGDFFCHCQDGWTGKDCSIPREQCTAQSCEVIDSCTISIPSEKRSNDSVDRFRLISSGVCGKNGICISQPNGGFSCACAPGYAGTYCHLNIDDCASNPCQNLGTCIDGVNSYQCICPEGWEGALCNINKNDCDPNPCRNNGRCIDITGEFLCQCVAGWKGKTCALRNGHCDRETCLNGGTCVDLGDTYSCRCPHGWEGNSCQFPSVHACDSNPCGNQGTCVNSGDSFTCLCQDGFEGATCEINVNDCNPHPCYNGGTCRDGINWYICQCAPGFSGPDCRVNINECASSPCTYGSTCIDEIAKFRCICPPGRTGDRCQSVIGQTPSPKSCEHNRRIFPDGMTWEHECNSCTCDNGKVRCTKIWCGPRNCLTHPNLTESAMECALDHTCVVQTQKMCLTPPCLPWGLCVPTVSVVSDATPPGADPSCVPNAAHLTTTCARMQLVFDMSKMPMGMSVEGICKSLRQLPALKRIVQRHTLYILCAMKEKQYDAIEITISTDTGGSDGRVDPVLQAAVDRVATMVSHKQTNSSALSSVIEIRVETSLASAAAPGQGYVIPVVCSMMGAMGILSIILLVLWHNKRQSTHRKHLQQLFYSDQKTNNENEENLRRYRNPLFDTTDKGGGTSKNVPTQELRDIDLEKYEKSPRRQLSRTDSPSADFNDYRENTPPIKTNLKKNINVQLDVQLSRVLASERDMIV</sequence>
<feature type="disulfide bond" evidence="14">
    <location>
        <begin position="348"/>
        <end position="357"/>
    </location>
</feature>
<dbReference type="InterPro" id="IPR013032">
    <property type="entry name" value="EGF-like_CS"/>
</dbReference>
<comment type="subcellular location">
    <subcellularLocation>
        <location evidence="1 16">Membrane</location>
        <topology evidence="1 16">Single-pass type I membrane protein</topology>
    </subcellularLocation>
</comment>
<keyword evidence="4 16" id="KW-0812">Transmembrane</keyword>
<comment type="function">
    <text evidence="16">Putative Notch ligand involved in the mediation of Notch signaling.</text>
</comment>
<dbReference type="InterPro" id="IPR049883">
    <property type="entry name" value="NOTCH1_EGF-like"/>
</dbReference>
<dbReference type="Pfam" id="PF00008">
    <property type="entry name" value="EGF"/>
    <property type="match status" value="6"/>
</dbReference>
<feature type="disulfide bond" evidence="15">
    <location>
        <begin position="57"/>
        <end position="66"/>
    </location>
</feature>
<dbReference type="GO" id="GO:0035282">
    <property type="term" value="P:segmentation"/>
    <property type="evidence" value="ECO:0007669"/>
    <property type="project" value="UniProtKB-ARBA"/>
</dbReference>
<dbReference type="PROSITE" id="PS51051">
    <property type="entry name" value="DSL"/>
    <property type="match status" value="1"/>
</dbReference>
<dbReference type="Gene3D" id="2.10.25.10">
    <property type="entry name" value="Laminin"/>
    <property type="match status" value="15"/>
</dbReference>
<dbReference type="CDD" id="cd00054">
    <property type="entry name" value="EGF_CA"/>
    <property type="match status" value="13"/>
</dbReference>
<feature type="domain" description="EGF-like" evidence="19">
    <location>
        <begin position="322"/>
        <end position="358"/>
    </location>
</feature>
<feature type="domain" description="EGF-like" evidence="19">
    <location>
        <begin position="246"/>
        <end position="282"/>
    </location>
</feature>
<feature type="domain" description="EGF-like" evidence="19">
    <location>
        <begin position="208"/>
        <end position="244"/>
    </location>
</feature>
<dbReference type="EMBL" id="PZQS01000008">
    <property type="protein sequence ID" value="PVD25751.1"/>
    <property type="molecule type" value="Genomic_DNA"/>
</dbReference>
<feature type="disulfide bond" evidence="14">
    <location>
        <begin position="196"/>
        <end position="205"/>
    </location>
</feature>
<evidence type="ECO:0000256" key="13">
    <source>
        <dbReference type="ARBA" id="ARBA00023180"/>
    </source>
</evidence>
<evidence type="ECO:0000256" key="12">
    <source>
        <dbReference type="ARBA" id="ARBA00023157"/>
    </source>
</evidence>
<feature type="disulfide bond" evidence="14">
    <location>
        <begin position="608"/>
        <end position="617"/>
    </location>
</feature>
<evidence type="ECO:0000256" key="5">
    <source>
        <dbReference type="ARBA" id="ARBA00022729"/>
    </source>
</evidence>
<keyword evidence="2 16" id="KW-0217">Developmental protein</keyword>
<evidence type="ECO:0000256" key="8">
    <source>
        <dbReference type="ARBA" id="ARBA00022843"/>
    </source>
</evidence>
<dbReference type="FunFam" id="2.10.25.10:FF:000613">
    <property type="entry name" value="Delta-like protein"/>
    <property type="match status" value="1"/>
</dbReference>
<dbReference type="PROSITE" id="PS00010">
    <property type="entry name" value="ASX_HYDROXYL"/>
    <property type="match status" value="12"/>
</dbReference>
<dbReference type="InterPro" id="IPR009030">
    <property type="entry name" value="Growth_fac_rcpt_cys_sf"/>
</dbReference>
<keyword evidence="11 16" id="KW-0472">Membrane</keyword>